<reference evidence="3 4" key="1">
    <citation type="submission" date="2013-02" db="EMBL/GenBank/DDBJ databases">
        <title>The Genome Annotation of Plasmodium falciparum CAMP/Malaysia.</title>
        <authorList>
            <consortium name="The Broad Institute Genome Sequencing Platform"/>
            <consortium name="The Broad Institute Genome Sequencing Center for Infectious Disease"/>
            <person name="Neafsey D."/>
            <person name="Hoffman S."/>
            <person name="Volkman S."/>
            <person name="Rosenthal P."/>
            <person name="Walker B."/>
            <person name="Young S.K."/>
            <person name="Zeng Q."/>
            <person name="Gargeya S."/>
            <person name="Fitzgerald M."/>
            <person name="Haas B."/>
            <person name="Abouelleil A."/>
            <person name="Allen A.W."/>
            <person name="Alvarado L."/>
            <person name="Arachchi H.M."/>
            <person name="Berlin A.M."/>
            <person name="Chapman S.B."/>
            <person name="Gainer-Dewar J."/>
            <person name="Goldberg J."/>
            <person name="Griggs A."/>
            <person name="Gujja S."/>
            <person name="Hansen M."/>
            <person name="Howarth C."/>
            <person name="Imamovic A."/>
            <person name="Ireland A."/>
            <person name="Larimer J."/>
            <person name="McCowan C."/>
            <person name="Murphy C."/>
            <person name="Pearson M."/>
            <person name="Poon T.W."/>
            <person name="Priest M."/>
            <person name="Roberts A."/>
            <person name="Saif S."/>
            <person name="Shea T."/>
            <person name="Sisk P."/>
            <person name="Sykes S."/>
            <person name="Wortman J."/>
            <person name="Nusbaum C."/>
            <person name="Birren B."/>
        </authorList>
    </citation>
    <scope>NUCLEOTIDE SEQUENCE [LARGE SCALE GENOMIC DNA]</scope>
    <source>
        <strain evidence="3 4">CAMP/Malaysia</strain>
    </source>
</reference>
<reference evidence="3 4" key="2">
    <citation type="submission" date="2013-02" db="EMBL/GenBank/DDBJ databases">
        <title>The Genome Sequence of Plasmodium falciparum CAMP/Malaysia.</title>
        <authorList>
            <consortium name="The Broad Institute Genome Sequencing Platform"/>
            <consortium name="The Broad Institute Genome Sequencing Center for Infectious Disease"/>
            <person name="Neafsey D."/>
            <person name="Cheeseman I."/>
            <person name="Volkman S."/>
            <person name="Adams J."/>
            <person name="Walker B."/>
            <person name="Young S.K."/>
            <person name="Zeng Q."/>
            <person name="Gargeya S."/>
            <person name="Fitzgerald M."/>
            <person name="Haas B."/>
            <person name="Abouelleil A."/>
            <person name="Alvarado L."/>
            <person name="Arachchi H.M."/>
            <person name="Berlin A.M."/>
            <person name="Chapman S.B."/>
            <person name="Dewar J."/>
            <person name="Goldberg J."/>
            <person name="Griggs A."/>
            <person name="Gujja S."/>
            <person name="Hansen M."/>
            <person name="Howarth C."/>
            <person name="Imamovic A."/>
            <person name="Larimer J."/>
            <person name="McCowan C."/>
            <person name="Murphy C."/>
            <person name="Neiman D."/>
            <person name="Pearson M."/>
            <person name="Priest M."/>
            <person name="Roberts A."/>
            <person name="Saif S."/>
            <person name="Shea T."/>
            <person name="Sisk P."/>
            <person name="Sykes S."/>
            <person name="Wortman J."/>
            <person name="Nusbaum C."/>
            <person name="Birren B."/>
        </authorList>
    </citation>
    <scope>NUCLEOTIDE SEQUENCE [LARGE SCALE GENOMIC DNA]</scope>
    <source>
        <strain evidence="3 4">CAMP/Malaysia</strain>
    </source>
</reference>
<dbReference type="Proteomes" id="UP000030694">
    <property type="component" value="Unassembled WGS sequence"/>
</dbReference>
<feature type="region of interest" description="Disordered" evidence="1">
    <location>
        <begin position="49"/>
        <end position="76"/>
    </location>
</feature>
<evidence type="ECO:0000256" key="1">
    <source>
        <dbReference type="SAM" id="MobiDB-lite"/>
    </source>
</evidence>
<evidence type="ECO:0000313" key="4">
    <source>
        <dbReference type="Proteomes" id="UP000030694"/>
    </source>
</evidence>
<dbReference type="EMBL" id="KI927484">
    <property type="protein sequence ID" value="ETW62885.1"/>
    <property type="molecule type" value="Genomic_DNA"/>
</dbReference>
<feature type="compositionally biased region" description="Basic residues" evidence="1">
    <location>
        <begin position="66"/>
        <end position="76"/>
    </location>
</feature>
<accession>A0A024XCU6</accession>
<keyword evidence="2" id="KW-0812">Transmembrane</keyword>
<dbReference type="AlphaFoldDB" id="A0A024XCU6"/>
<proteinExistence type="predicted"/>
<organism evidence="3 4">
    <name type="scientific">Plasmodium falciparum (isolate Camp / Malaysia)</name>
    <dbReference type="NCBI Taxonomy" id="5835"/>
    <lineage>
        <taxon>Eukaryota</taxon>
        <taxon>Sar</taxon>
        <taxon>Alveolata</taxon>
        <taxon>Apicomplexa</taxon>
        <taxon>Aconoidasida</taxon>
        <taxon>Haemosporida</taxon>
        <taxon>Plasmodiidae</taxon>
        <taxon>Plasmodium</taxon>
        <taxon>Plasmodium (Laverania)</taxon>
    </lineage>
</organism>
<gene>
    <name evidence="3" type="ORF">PFMC_01253</name>
</gene>
<protein>
    <submittedName>
        <fullName evidence="3">Uncharacterized protein</fullName>
    </submittedName>
</protein>
<feature type="transmembrane region" description="Helical" evidence="2">
    <location>
        <begin position="6"/>
        <end position="23"/>
    </location>
</feature>
<feature type="compositionally biased region" description="Basic residues" evidence="1">
    <location>
        <begin position="49"/>
        <end position="59"/>
    </location>
</feature>
<evidence type="ECO:0000313" key="3">
    <source>
        <dbReference type="EMBL" id="ETW62885.1"/>
    </source>
</evidence>
<keyword evidence="2" id="KW-1133">Transmembrane helix</keyword>
<sequence length="76" mass="9496">MLLKYILFIIYIIIYIYIKSLYLKRKILNSKKMKLFPIMTMILCMRRKKNNNNKHKNKQNKTYQKLQKRKTLKEQI</sequence>
<evidence type="ECO:0000256" key="2">
    <source>
        <dbReference type="SAM" id="Phobius"/>
    </source>
</evidence>
<keyword evidence="2" id="KW-0472">Membrane</keyword>
<name>A0A024XCU6_PLAFC</name>